<feature type="compositionally biased region" description="Polar residues" evidence="2">
    <location>
        <begin position="655"/>
        <end position="672"/>
    </location>
</feature>
<evidence type="ECO:0000256" key="2">
    <source>
        <dbReference type="SAM" id="MobiDB-lite"/>
    </source>
</evidence>
<dbReference type="InterPro" id="IPR013083">
    <property type="entry name" value="Znf_RING/FYVE/PHD"/>
</dbReference>
<dbReference type="GO" id="GO:0042981">
    <property type="term" value="P:regulation of apoptotic process"/>
    <property type="evidence" value="ECO:0007669"/>
    <property type="project" value="InterPro"/>
</dbReference>
<keyword evidence="4" id="KW-1185">Reference proteome</keyword>
<dbReference type="Pfam" id="PF05495">
    <property type="entry name" value="zf-CHY"/>
    <property type="match status" value="1"/>
</dbReference>
<dbReference type="InterPro" id="IPR001875">
    <property type="entry name" value="DED_dom"/>
</dbReference>
<dbReference type="SUPFAM" id="SSF57850">
    <property type="entry name" value="RING/U-box"/>
    <property type="match status" value="1"/>
</dbReference>
<gene>
    <name evidence="3" type="ORF">PACLA_8A070281</name>
</gene>
<evidence type="ECO:0000313" key="4">
    <source>
        <dbReference type="Proteomes" id="UP001152795"/>
    </source>
</evidence>
<sequence length="882" mass="100157">MANKAKNLANLCIDVLYDHGKTITKQFSKNVRELTEERRVQLTLHNVLKVLKLWDFPNFIQQYENNQTIWNIRIQDISYPDFVTLTLPLESATELERFRAFLRHLISNWSRNIKVQKIDNGQLSFVVTHPALALLHIFPQGHTNLDEHFKFSTTKSSHVETVSKIISLMAKEFCLCILNKPEKLSGNIGEKRQNEETTTSQSSDKYPVFRGNDIFTPDFYYYHNIPSHVLLNQLNQAYISVSNVSQKSQSQLENYCFSSNLHSIQSFQNDSSEVERLKAENEKMKKSVKTLAHATETQKTVFQLQINDLIDQKKKMAVTIAEKETEIEQVMLELGRLNVELTRIQNRKTRDELFNKMYKFHSASTQTSGISEWSNTSLDAAVSSDQATEVRNNQVENHYGQESLNETASLTDIPHTAVDGNIYNNYKLLLLRIAHNLLKEDVLKLKQWVDNEFKIDVSGSVNALFLELDRKKIISITDLSRLKKFFEDNLRYDFVHLIDCYLLGEYSQLKIAKTSERLGSFNRGSNAQNGLTSQSFVHLLSAQRPSRSTTIGRSTRISRGPADEPLDNAHGYQRAFQGLSQVNSREIGGNIGGISGSTQRPTQRSVARNGPGSNTRRPHPVTSSSCGKETASNNSNTSQGVVVTDGGRREHGEVQASSPTVRDDQISTSRGSNGHKFSKSQPPDTDEDGQWLCSHYKRRCYVKFECCNKFWPCHRCHNSQSTCGKRKLKSRDTKQIKCFACGQEQPFAHHCSRCNAKFARYFCGQCKHLTGTDDNPYHCEKCGICRIHGDRSFHCDVCGVCLDVQLRGNHKCRAGSAHDECCICLEDAFTGCQILPCSHKVHKECATQMIRSGITRCPICRESFAHKLERRPHPSKKPPGKQ</sequence>
<dbReference type="AlphaFoldDB" id="A0A6S7IEK7"/>
<dbReference type="OrthoDB" id="411372at2759"/>
<dbReference type="InterPro" id="IPR037275">
    <property type="entry name" value="Znf_CTCHY_sf"/>
</dbReference>
<dbReference type="PROSITE" id="PS51266">
    <property type="entry name" value="ZF_CHY"/>
    <property type="match status" value="1"/>
</dbReference>
<evidence type="ECO:0000256" key="1">
    <source>
        <dbReference type="SAM" id="Coils"/>
    </source>
</evidence>
<protein>
    <submittedName>
        <fullName evidence="3">RING finger and CHY zinc finger domain-containing 1-like, partial</fullName>
    </submittedName>
</protein>
<dbReference type="InterPro" id="IPR017921">
    <property type="entry name" value="Znf_CTCHY"/>
</dbReference>
<organism evidence="3 4">
    <name type="scientific">Paramuricea clavata</name>
    <name type="common">Red gorgonian</name>
    <name type="synonym">Violescent sea-whip</name>
    <dbReference type="NCBI Taxonomy" id="317549"/>
    <lineage>
        <taxon>Eukaryota</taxon>
        <taxon>Metazoa</taxon>
        <taxon>Cnidaria</taxon>
        <taxon>Anthozoa</taxon>
        <taxon>Octocorallia</taxon>
        <taxon>Malacalcyonacea</taxon>
        <taxon>Plexauridae</taxon>
        <taxon>Paramuricea</taxon>
    </lineage>
</organism>
<dbReference type="InterPro" id="IPR011029">
    <property type="entry name" value="DEATH-like_dom_sf"/>
</dbReference>
<dbReference type="GO" id="GO:0005634">
    <property type="term" value="C:nucleus"/>
    <property type="evidence" value="ECO:0007669"/>
    <property type="project" value="TreeGrafter"/>
</dbReference>
<dbReference type="PANTHER" id="PTHR21319">
    <property type="entry name" value="RING FINGER AND CHY ZINC FINGER DOMAIN-CONTAINING PROTEIN 1"/>
    <property type="match status" value="1"/>
</dbReference>
<dbReference type="InterPro" id="IPR008913">
    <property type="entry name" value="Znf_CHY"/>
</dbReference>
<accession>A0A6S7IEK7</accession>
<feature type="compositionally biased region" description="Polar residues" evidence="2">
    <location>
        <begin position="543"/>
        <end position="557"/>
    </location>
</feature>
<dbReference type="GO" id="GO:0061630">
    <property type="term" value="F:ubiquitin protein ligase activity"/>
    <property type="evidence" value="ECO:0007669"/>
    <property type="project" value="TreeGrafter"/>
</dbReference>
<dbReference type="Pfam" id="PF13639">
    <property type="entry name" value="zf-RING_2"/>
    <property type="match status" value="1"/>
</dbReference>
<dbReference type="PROSITE" id="PS50168">
    <property type="entry name" value="DED"/>
    <property type="match status" value="1"/>
</dbReference>
<keyword evidence="1" id="KW-0175">Coiled coil</keyword>
<dbReference type="Proteomes" id="UP001152795">
    <property type="component" value="Unassembled WGS sequence"/>
</dbReference>
<dbReference type="EMBL" id="CACRXK020008729">
    <property type="protein sequence ID" value="CAB4015483.1"/>
    <property type="molecule type" value="Genomic_DNA"/>
</dbReference>
<feature type="compositionally biased region" description="Polar residues" evidence="2">
    <location>
        <begin position="598"/>
        <end position="641"/>
    </location>
</feature>
<dbReference type="SUPFAM" id="SSF161245">
    <property type="entry name" value="Zinc hairpin stack"/>
    <property type="match status" value="1"/>
</dbReference>
<dbReference type="PANTHER" id="PTHR21319:SF53">
    <property type="entry name" value="RING FINGER AND CHY ZINC FINGER DOMAIN-CONTAINING PROTEIN 1"/>
    <property type="match status" value="1"/>
</dbReference>
<dbReference type="Gene3D" id="3.30.40.10">
    <property type="entry name" value="Zinc/RING finger domain, C3HC4 (zinc finger)"/>
    <property type="match status" value="1"/>
</dbReference>
<dbReference type="Gene3D" id="1.10.533.10">
    <property type="entry name" value="Death Domain, Fas"/>
    <property type="match status" value="1"/>
</dbReference>
<dbReference type="GO" id="GO:0016567">
    <property type="term" value="P:protein ubiquitination"/>
    <property type="evidence" value="ECO:0007669"/>
    <property type="project" value="TreeGrafter"/>
</dbReference>
<dbReference type="InterPro" id="IPR037274">
    <property type="entry name" value="Znf_CHY_sf"/>
</dbReference>
<dbReference type="SMART" id="SM00184">
    <property type="entry name" value="RING"/>
    <property type="match status" value="1"/>
</dbReference>
<dbReference type="GO" id="GO:0008270">
    <property type="term" value="F:zinc ion binding"/>
    <property type="evidence" value="ECO:0007669"/>
    <property type="project" value="InterPro"/>
</dbReference>
<evidence type="ECO:0000313" key="3">
    <source>
        <dbReference type="EMBL" id="CAB4015483.1"/>
    </source>
</evidence>
<dbReference type="SUPFAM" id="SSF161219">
    <property type="entry name" value="CHY zinc finger-like"/>
    <property type="match status" value="1"/>
</dbReference>
<comment type="caution">
    <text evidence="3">The sequence shown here is derived from an EMBL/GenBank/DDBJ whole genome shotgun (WGS) entry which is preliminary data.</text>
</comment>
<dbReference type="PROSITE" id="PS51270">
    <property type="entry name" value="ZF_CTCHY"/>
    <property type="match status" value="1"/>
</dbReference>
<dbReference type="InterPro" id="IPR001841">
    <property type="entry name" value="Znf_RING"/>
</dbReference>
<feature type="region of interest" description="Disordered" evidence="2">
    <location>
        <begin position="543"/>
        <end position="687"/>
    </location>
</feature>
<name>A0A6S7IEK7_PARCT</name>
<reference evidence="3" key="1">
    <citation type="submission" date="2020-04" db="EMBL/GenBank/DDBJ databases">
        <authorList>
            <person name="Alioto T."/>
            <person name="Alioto T."/>
            <person name="Gomez Garrido J."/>
        </authorList>
    </citation>
    <scope>NUCLEOTIDE SEQUENCE</scope>
    <source>
        <strain evidence="3">A484AB</strain>
    </source>
</reference>
<proteinExistence type="predicted"/>
<dbReference type="GO" id="GO:0006511">
    <property type="term" value="P:ubiquitin-dependent protein catabolic process"/>
    <property type="evidence" value="ECO:0007669"/>
    <property type="project" value="TreeGrafter"/>
</dbReference>
<dbReference type="PROSITE" id="PS50089">
    <property type="entry name" value="ZF_RING_2"/>
    <property type="match status" value="1"/>
</dbReference>
<feature type="coiled-coil region" evidence="1">
    <location>
        <begin position="267"/>
        <end position="347"/>
    </location>
</feature>